<accession>A0A921FYQ4</accession>
<comment type="caution">
    <text evidence="1">The sequence shown here is derived from an EMBL/GenBank/DDBJ whole genome shotgun (WGS) entry which is preliminary data.</text>
</comment>
<reference evidence="1" key="1">
    <citation type="journal article" date="2021" name="PeerJ">
        <title>Extensive microbial diversity within the chicken gut microbiome revealed by metagenomics and culture.</title>
        <authorList>
            <person name="Gilroy R."/>
            <person name="Ravi A."/>
            <person name="Getino M."/>
            <person name="Pursley I."/>
            <person name="Horton D.L."/>
            <person name="Alikhan N.F."/>
            <person name="Baker D."/>
            <person name="Gharbi K."/>
            <person name="Hall N."/>
            <person name="Watson M."/>
            <person name="Adriaenssens E.M."/>
            <person name="Foster-Nyarko E."/>
            <person name="Jarju S."/>
            <person name="Secka A."/>
            <person name="Antonio M."/>
            <person name="Oren A."/>
            <person name="Chaudhuri R.R."/>
            <person name="La Ragione R."/>
            <person name="Hildebrand F."/>
            <person name="Pallen M.J."/>
        </authorList>
    </citation>
    <scope>NUCLEOTIDE SEQUENCE</scope>
    <source>
        <strain evidence="1">CHK171-7178</strain>
    </source>
</reference>
<dbReference type="Proteomes" id="UP000698173">
    <property type="component" value="Unassembled WGS sequence"/>
</dbReference>
<evidence type="ECO:0000313" key="1">
    <source>
        <dbReference type="EMBL" id="HJF31342.1"/>
    </source>
</evidence>
<dbReference type="EMBL" id="DYWT01000101">
    <property type="protein sequence ID" value="HJF31342.1"/>
    <property type="molecule type" value="Genomic_DNA"/>
</dbReference>
<dbReference type="AlphaFoldDB" id="A0A921FYQ4"/>
<protein>
    <submittedName>
        <fullName evidence="1">Uncharacterized protein</fullName>
    </submittedName>
</protein>
<reference evidence="1" key="2">
    <citation type="submission" date="2021-09" db="EMBL/GenBank/DDBJ databases">
        <authorList>
            <person name="Gilroy R."/>
        </authorList>
    </citation>
    <scope>NUCLEOTIDE SEQUENCE</scope>
    <source>
        <strain evidence="1">CHK171-7178</strain>
    </source>
</reference>
<proteinExistence type="predicted"/>
<sequence>MFNFLKATTLKKDHLKGTAKLLFQDVSEDAWDRENLTKEKLDFTMDSLRYIDQYAVNLLNTENGTQLLSKHFENFSSRIGAYIGEVIKSTIQQDFHWYEFESIYKLTTKLDDFDGDDEKQSLLFSKKKDAIILPLLETSQFLKGESSYLTLVNYAEEMVNRNA</sequence>
<name>A0A921FYQ4_SPOPS</name>
<evidence type="ECO:0000313" key="2">
    <source>
        <dbReference type="Proteomes" id="UP000698173"/>
    </source>
</evidence>
<organism evidence="1 2">
    <name type="scientific">Sporosarcina psychrophila</name>
    <name type="common">Bacillus psychrophilus</name>
    <dbReference type="NCBI Taxonomy" id="1476"/>
    <lineage>
        <taxon>Bacteria</taxon>
        <taxon>Bacillati</taxon>
        <taxon>Bacillota</taxon>
        <taxon>Bacilli</taxon>
        <taxon>Bacillales</taxon>
        <taxon>Caryophanaceae</taxon>
        <taxon>Sporosarcina</taxon>
    </lineage>
</organism>
<gene>
    <name evidence="1" type="ORF">K8V56_06125</name>
</gene>